<dbReference type="Pfam" id="PF00168">
    <property type="entry name" value="C2"/>
    <property type="match status" value="3"/>
</dbReference>
<dbReference type="SMART" id="SM00239">
    <property type="entry name" value="C2"/>
    <property type="match status" value="2"/>
</dbReference>
<protein>
    <recommendedName>
        <fullName evidence="8">C2 domain-containing protein</fullName>
    </recommendedName>
</protein>
<keyword evidence="3" id="KW-0677">Repeat</keyword>
<keyword evidence="2" id="KW-0812">Transmembrane</keyword>
<sequence>MSLKVIVHSASNLPDVDFRGQSDPFVVLSFRGREKKTSFQKDTLNPTWPPEDATGEWSLGAVQLQLDEKLSIKVKDFEKAWFKKLLGQVEIPLRELRENGNKIEKQSYELEDGKHRPTMGTISLDIEYVPPGGSVDRKDGKNEEERDSQESDEDEYHDKDEDDESKEQGKGKRKVEKKRTRRRLARKWSDKTKDFQIRIQFLKVVIYQEPIFTPWYESQWLVSGKETSAKQSTNRPIYTDEMLFFNFRTSEAELFDELIKLEVFNSKGPFRSNALLGFLSLTLGSSTKEKAIHLFDSANLDIKNGLKGANSPAGYLKVTAVVQGSGDKLPAGIDAPSIDDENEEIEGNCLIPVGVPRQSALFVLKVYQANDLPQMDSGIVMKFKSFFAGLSLWSKASEEEVDQSEPEIGEEEQNLVDPYLIFSFSGTEVSTDIKYNKSNPKFSQVLKIPFVLPSMCERLKLQLMDWDQGNKHDFIGTAYLPLSAISGPGDLEEGFLPQFGPCFINFYGSPREYHKMNDKYEYLNKGIGEGVAYRGRVLVELKVVPVQGIARPVRQAMPKEDEALIEPYRSLSKYTLFACFHEATMVAVTDKPIEFEVSIGNRGTKFDESVAPSNTTPCKPVYDWSYYHYVPWGREKPCVWIECSWEDISFRIEPLNILNSMREKLENDLEDSQKGLKTIQSVLEGFSETCRMELDRFQSVIPKLKGKRNSLDKEIHNLRLAELKNLMTDANILTEKLSENELNMDMENVTEEIRKYVKRIRSMAIEPQLSMPDVILWMISGNKRVAYCPEYQRIAFSSQRLRKLVGNSVESPLSYC</sequence>
<dbReference type="InterPro" id="IPR000008">
    <property type="entry name" value="C2_dom"/>
</dbReference>
<evidence type="ECO:0000256" key="3">
    <source>
        <dbReference type="ARBA" id="ARBA00022737"/>
    </source>
</evidence>
<keyword evidence="4" id="KW-1133">Transmembrane helix</keyword>
<gene>
    <name evidence="9" type="ORF">OS493_011725</name>
</gene>
<dbReference type="Proteomes" id="UP001163046">
    <property type="component" value="Unassembled WGS sequence"/>
</dbReference>
<dbReference type="SUPFAM" id="SSF49562">
    <property type="entry name" value="C2 domain (Calcium/lipid-binding domain, CaLB)"/>
    <property type="match status" value="2"/>
</dbReference>
<dbReference type="GO" id="GO:0016020">
    <property type="term" value="C:membrane"/>
    <property type="evidence" value="ECO:0007669"/>
    <property type="project" value="UniProtKB-SubCell"/>
</dbReference>
<organism evidence="9 10">
    <name type="scientific">Desmophyllum pertusum</name>
    <dbReference type="NCBI Taxonomy" id="174260"/>
    <lineage>
        <taxon>Eukaryota</taxon>
        <taxon>Metazoa</taxon>
        <taxon>Cnidaria</taxon>
        <taxon>Anthozoa</taxon>
        <taxon>Hexacorallia</taxon>
        <taxon>Scleractinia</taxon>
        <taxon>Caryophylliina</taxon>
        <taxon>Caryophylliidae</taxon>
        <taxon>Desmophyllum</taxon>
    </lineage>
</organism>
<reference evidence="9" key="1">
    <citation type="submission" date="2023-01" db="EMBL/GenBank/DDBJ databases">
        <title>Genome assembly of the deep-sea coral Lophelia pertusa.</title>
        <authorList>
            <person name="Herrera S."/>
            <person name="Cordes E."/>
        </authorList>
    </citation>
    <scope>NUCLEOTIDE SEQUENCE</scope>
    <source>
        <strain evidence="9">USNM1676648</strain>
        <tissue evidence="9">Polyp</tissue>
    </source>
</reference>
<feature type="domain" description="C2" evidence="8">
    <location>
        <begin position="341"/>
        <end position="495"/>
    </location>
</feature>
<keyword evidence="10" id="KW-1185">Reference proteome</keyword>
<accession>A0A9X0CFR2</accession>
<dbReference type="CDD" id="cd04018">
    <property type="entry name" value="C2C_Ferlin"/>
    <property type="match status" value="1"/>
</dbReference>
<comment type="subcellular location">
    <subcellularLocation>
        <location evidence="1">Membrane</location>
        <topology evidence="1">Single-pass membrane protein</topology>
    </subcellularLocation>
</comment>
<evidence type="ECO:0000313" key="9">
    <source>
        <dbReference type="EMBL" id="KAJ7336515.1"/>
    </source>
</evidence>
<feature type="domain" description="C2" evidence="8">
    <location>
        <begin position="1"/>
        <end position="107"/>
    </location>
</feature>
<evidence type="ECO:0000256" key="6">
    <source>
        <dbReference type="SAM" id="Coils"/>
    </source>
</evidence>
<dbReference type="Pfam" id="PF08150">
    <property type="entry name" value="FerB"/>
    <property type="match status" value="1"/>
</dbReference>
<evidence type="ECO:0000256" key="2">
    <source>
        <dbReference type="ARBA" id="ARBA00022692"/>
    </source>
</evidence>
<dbReference type="PANTHER" id="PTHR12546:SF33">
    <property type="entry name" value="SPERM VESICLE FUSION PROTEIN FER-1"/>
    <property type="match status" value="1"/>
</dbReference>
<dbReference type="PANTHER" id="PTHR12546">
    <property type="entry name" value="FER-1-LIKE"/>
    <property type="match status" value="1"/>
</dbReference>
<evidence type="ECO:0000313" key="10">
    <source>
        <dbReference type="Proteomes" id="UP001163046"/>
    </source>
</evidence>
<dbReference type="OrthoDB" id="10059618at2759"/>
<dbReference type="Gene3D" id="2.60.40.150">
    <property type="entry name" value="C2 domain"/>
    <property type="match status" value="2"/>
</dbReference>
<dbReference type="InterPro" id="IPR037721">
    <property type="entry name" value="Ferlin"/>
</dbReference>
<dbReference type="SMART" id="SM01201">
    <property type="entry name" value="FerB"/>
    <property type="match status" value="1"/>
</dbReference>
<dbReference type="GO" id="GO:0007009">
    <property type="term" value="P:plasma membrane organization"/>
    <property type="evidence" value="ECO:0007669"/>
    <property type="project" value="TreeGrafter"/>
</dbReference>
<keyword evidence="5" id="KW-0472">Membrane</keyword>
<dbReference type="PROSITE" id="PS50004">
    <property type="entry name" value="C2"/>
    <property type="match status" value="2"/>
</dbReference>
<evidence type="ECO:0000256" key="1">
    <source>
        <dbReference type="ARBA" id="ARBA00004167"/>
    </source>
</evidence>
<dbReference type="AlphaFoldDB" id="A0A9X0CFR2"/>
<dbReference type="InterPro" id="IPR012561">
    <property type="entry name" value="Ferlin_B-domain"/>
</dbReference>
<feature type="coiled-coil region" evidence="6">
    <location>
        <begin position="720"/>
        <end position="766"/>
    </location>
</feature>
<dbReference type="InterPro" id="IPR012968">
    <property type="entry name" value="FerIin_dom"/>
</dbReference>
<dbReference type="Pfam" id="PF08151">
    <property type="entry name" value="FerI"/>
    <property type="match status" value="1"/>
</dbReference>
<dbReference type="GO" id="GO:0061025">
    <property type="term" value="P:membrane fusion"/>
    <property type="evidence" value="ECO:0007669"/>
    <property type="project" value="TreeGrafter"/>
</dbReference>
<dbReference type="InterPro" id="IPR037722">
    <property type="entry name" value="C2C_Ferlin"/>
</dbReference>
<evidence type="ECO:0000256" key="7">
    <source>
        <dbReference type="SAM" id="MobiDB-lite"/>
    </source>
</evidence>
<name>A0A9X0CFR2_9CNID</name>
<proteinExistence type="predicted"/>
<keyword evidence="6" id="KW-0175">Coiled coil</keyword>
<feature type="region of interest" description="Disordered" evidence="7">
    <location>
        <begin position="107"/>
        <end position="178"/>
    </location>
</feature>
<comment type="caution">
    <text evidence="9">The sequence shown here is derived from an EMBL/GenBank/DDBJ whole genome shotgun (WGS) entry which is preliminary data.</text>
</comment>
<feature type="coiled-coil region" evidence="6">
    <location>
        <begin position="655"/>
        <end position="682"/>
    </location>
</feature>
<feature type="compositionally biased region" description="Acidic residues" evidence="7">
    <location>
        <begin position="145"/>
        <end position="165"/>
    </location>
</feature>
<evidence type="ECO:0000259" key="8">
    <source>
        <dbReference type="PROSITE" id="PS50004"/>
    </source>
</evidence>
<evidence type="ECO:0000256" key="4">
    <source>
        <dbReference type="ARBA" id="ARBA00022989"/>
    </source>
</evidence>
<dbReference type="InterPro" id="IPR035892">
    <property type="entry name" value="C2_domain_sf"/>
</dbReference>
<dbReference type="EMBL" id="MU827782">
    <property type="protein sequence ID" value="KAJ7336515.1"/>
    <property type="molecule type" value="Genomic_DNA"/>
</dbReference>
<evidence type="ECO:0000256" key="5">
    <source>
        <dbReference type="ARBA" id="ARBA00023136"/>
    </source>
</evidence>
<feature type="compositionally biased region" description="Basic and acidic residues" evidence="7">
    <location>
        <begin position="135"/>
        <end position="144"/>
    </location>
</feature>